<dbReference type="Pfam" id="PF01822">
    <property type="entry name" value="WSC"/>
    <property type="match status" value="4"/>
</dbReference>
<feature type="domain" description="WSC" evidence="3">
    <location>
        <begin position="625"/>
        <end position="718"/>
    </location>
</feature>
<evidence type="ECO:0000256" key="1">
    <source>
        <dbReference type="SAM" id="MobiDB-lite"/>
    </source>
</evidence>
<dbReference type="GeneID" id="89969125"/>
<dbReference type="PANTHER" id="PTHR43662:SF3">
    <property type="entry name" value="DOMAIN PROTEIN, PUTATIVE (AFU_ORTHOLOGUE AFUA_6G11970)-RELATED"/>
    <property type="match status" value="1"/>
</dbReference>
<dbReference type="EMBL" id="JAVRRD010000001">
    <property type="protein sequence ID" value="KAK5065068.1"/>
    <property type="molecule type" value="Genomic_DNA"/>
</dbReference>
<dbReference type="RefSeq" id="XP_064712392.1">
    <property type="nucleotide sequence ID" value="XM_064844532.1"/>
</dbReference>
<feature type="domain" description="WSC" evidence="3">
    <location>
        <begin position="375"/>
        <end position="471"/>
    </location>
</feature>
<evidence type="ECO:0000313" key="5">
    <source>
        <dbReference type="Proteomes" id="UP001358417"/>
    </source>
</evidence>
<feature type="compositionally biased region" description="Low complexity" evidence="1">
    <location>
        <begin position="846"/>
        <end position="855"/>
    </location>
</feature>
<feature type="region of interest" description="Disordered" evidence="1">
    <location>
        <begin position="594"/>
        <end position="620"/>
    </location>
</feature>
<feature type="domain" description="WSC" evidence="3">
    <location>
        <begin position="738"/>
        <end position="838"/>
    </location>
</feature>
<dbReference type="PANTHER" id="PTHR43662">
    <property type="match status" value="1"/>
</dbReference>
<name>A0AAV9NSA9_9EURO</name>
<feature type="signal peptide" evidence="2">
    <location>
        <begin position="1"/>
        <end position="22"/>
    </location>
</feature>
<evidence type="ECO:0000256" key="2">
    <source>
        <dbReference type="SAM" id="SignalP"/>
    </source>
</evidence>
<protein>
    <recommendedName>
        <fullName evidence="3">WSC domain-containing protein</fullName>
    </recommendedName>
</protein>
<accession>A0AAV9NSA9</accession>
<dbReference type="InterPro" id="IPR018535">
    <property type="entry name" value="DUF1996"/>
</dbReference>
<reference evidence="4 5" key="1">
    <citation type="submission" date="2023-08" db="EMBL/GenBank/DDBJ databases">
        <title>Black Yeasts Isolated from many extreme environments.</title>
        <authorList>
            <person name="Coleine C."/>
            <person name="Stajich J.E."/>
            <person name="Selbmann L."/>
        </authorList>
    </citation>
    <scope>NUCLEOTIDE SEQUENCE [LARGE SCALE GENOMIC DNA]</scope>
    <source>
        <strain evidence="4 5">CCFEE 5792</strain>
    </source>
</reference>
<dbReference type="InterPro" id="IPR002889">
    <property type="entry name" value="WSC_carb-bd"/>
</dbReference>
<dbReference type="SMART" id="SM00321">
    <property type="entry name" value="WSC"/>
    <property type="match status" value="4"/>
</dbReference>
<evidence type="ECO:0000313" key="4">
    <source>
        <dbReference type="EMBL" id="KAK5065068.1"/>
    </source>
</evidence>
<dbReference type="AlphaFoldDB" id="A0AAV9NSA9"/>
<feature type="region of interest" description="Disordered" evidence="1">
    <location>
        <begin position="840"/>
        <end position="888"/>
    </location>
</feature>
<gene>
    <name evidence="4" type="ORF">LTR84_000903</name>
</gene>
<dbReference type="PROSITE" id="PS51212">
    <property type="entry name" value="WSC"/>
    <property type="match status" value="4"/>
</dbReference>
<dbReference type="Pfam" id="PF09362">
    <property type="entry name" value="DUF1996"/>
    <property type="match status" value="1"/>
</dbReference>
<comment type="caution">
    <text evidence="4">The sequence shown here is derived from an EMBL/GenBank/DDBJ whole genome shotgun (WGS) entry which is preliminary data.</text>
</comment>
<organism evidence="4 5">
    <name type="scientific">Exophiala bonariae</name>
    <dbReference type="NCBI Taxonomy" id="1690606"/>
    <lineage>
        <taxon>Eukaryota</taxon>
        <taxon>Fungi</taxon>
        <taxon>Dikarya</taxon>
        <taxon>Ascomycota</taxon>
        <taxon>Pezizomycotina</taxon>
        <taxon>Eurotiomycetes</taxon>
        <taxon>Chaetothyriomycetidae</taxon>
        <taxon>Chaetothyriales</taxon>
        <taxon>Herpotrichiellaceae</taxon>
        <taxon>Exophiala</taxon>
    </lineage>
</organism>
<keyword evidence="5" id="KW-1185">Reference proteome</keyword>
<evidence type="ECO:0000259" key="3">
    <source>
        <dbReference type="PROSITE" id="PS51212"/>
    </source>
</evidence>
<proteinExistence type="predicted"/>
<keyword evidence="2" id="KW-0732">Signal</keyword>
<feature type="domain" description="WSC" evidence="3">
    <location>
        <begin position="496"/>
        <end position="588"/>
    </location>
</feature>
<sequence length="888" mass="94394">MKTLQSALLVFVLSLFFDDVEAFWRMVCGTIQMGRIDPIINPGAIAGHCHTVAGPNNFNTTSTYESYQAAYCTSCSIQKDKSAYWTPQLYYRHTNGMFEEVPHDGTVVYYLDRGVGAVNMTAFPPGYRVLAGDPALRAYDPNTLTYGNRQYGSEPVANRVSYACLDSSGPMPETPGFNRMKCSSGLRAQIQFPSCWDGVNLYKSDQSHVAHLSGIDNGICPPTHPKTFPHLFFEVIYSVNSIDQSDGGYFVFSNGDTTGYGFHGDFQNGWDVDVLDAAISQCMGANATNGGQIGLCPPLAASVDPFFSRNCPEQAPLVNETTKGMLKVLPGCNPPTGGPSRAQQNICPVQPALNYVDNQDYKTRSKPVPGDSVANFTYKGCAFDTGQPRPLTGMSYSNQTGMTIDSCTAFCRKNGYAMAGLEYASQCYCASALSRELQSPAVCSSQSAMICTGDSFQFCGGQGLMHIWQDDQYTGPVLKGLPVADVSTLSLPGGENATYRGCYKEGTGARALTGTSYSNNTGMSLENCAAFCKRGNFALFGTEYGNECYCGNTITTEKVLQGNCSVICSGDKTEFCGGGSRLSVWSLGSYTPSSSSSTTGTGSNPTGSQSSTTSTSATPLPSASGVAYLDCYSETTGGRALSSLFTTSGQMTVDLCAQRAQALNLPFFGLEFASQCLAGSVINAASSILQSTKCNMPCSGNTQQTCGGPNAISMYNNTLYVKPRNPDPVNVPNQAGVQYGYYGCYAEPGTARALGSTSNMGSFATESSSLTVEACAALCFAKGYNWMGVENGNQCFCNGAGIVNGAINLTDADCSTTCVGDPKENCGGTAKLNVYQLKSGNSRFGKTTPSKKPASTKPPPSSSKPKRTPAPTTFVTSGKRPTRRYRTW</sequence>
<dbReference type="Proteomes" id="UP001358417">
    <property type="component" value="Unassembled WGS sequence"/>
</dbReference>
<feature type="chain" id="PRO_5043339632" description="WSC domain-containing protein" evidence="2">
    <location>
        <begin position="23"/>
        <end position="888"/>
    </location>
</feature>